<protein>
    <submittedName>
        <fullName evidence="1">Uncharacterized protein</fullName>
    </submittedName>
</protein>
<dbReference type="EMBL" id="CM023485">
    <property type="protein sequence ID" value="KAH6931354.1"/>
    <property type="molecule type" value="Genomic_DNA"/>
</dbReference>
<sequence length="59" mass="6556">MDGTLAKKVRVSSESTGRAFFTREERLLDFLASDVNLAYGLYLKSVIPVFDKVSGQLQS</sequence>
<proteinExistence type="predicted"/>
<evidence type="ECO:0000313" key="1">
    <source>
        <dbReference type="EMBL" id="KAH6931354.1"/>
    </source>
</evidence>
<accession>A0ACB7SC46</accession>
<dbReference type="Proteomes" id="UP000821845">
    <property type="component" value="Chromosome 5"/>
</dbReference>
<keyword evidence="2" id="KW-1185">Reference proteome</keyword>
<reference evidence="1" key="1">
    <citation type="submission" date="2020-05" db="EMBL/GenBank/DDBJ databases">
        <title>Large-scale comparative analyses of tick genomes elucidate their genetic diversity and vector capacities.</title>
        <authorList>
            <person name="Jia N."/>
            <person name="Wang J."/>
            <person name="Shi W."/>
            <person name="Du L."/>
            <person name="Sun Y."/>
            <person name="Zhan W."/>
            <person name="Jiang J."/>
            <person name="Wang Q."/>
            <person name="Zhang B."/>
            <person name="Ji P."/>
            <person name="Sakyi L.B."/>
            <person name="Cui X."/>
            <person name="Yuan T."/>
            <person name="Jiang B."/>
            <person name="Yang W."/>
            <person name="Lam T.T.-Y."/>
            <person name="Chang Q."/>
            <person name="Ding S."/>
            <person name="Wang X."/>
            <person name="Zhu J."/>
            <person name="Ruan X."/>
            <person name="Zhao L."/>
            <person name="Wei J."/>
            <person name="Que T."/>
            <person name="Du C."/>
            <person name="Cheng J."/>
            <person name="Dai P."/>
            <person name="Han X."/>
            <person name="Huang E."/>
            <person name="Gao Y."/>
            <person name="Liu J."/>
            <person name="Shao H."/>
            <person name="Ye R."/>
            <person name="Li L."/>
            <person name="Wei W."/>
            <person name="Wang X."/>
            <person name="Wang C."/>
            <person name="Yang T."/>
            <person name="Huo Q."/>
            <person name="Li W."/>
            <person name="Guo W."/>
            <person name="Chen H."/>
            <person name="Zhou L."/>
            <person name="Ni X."/>
            <person name="Tian J."/>
            <person name="Zhou Y."/>
            <person name="Sheng Y."/>
            <person name="Liu T."/>
            <person name="Pan Y."/>
            <person name="Xia L."/>
            <person name="Li J."/>
            <person name="Zhao F."/>
            <person name="Cao W."/>
        </authorList>
    </citation>
    <scope>NUCLEOTIDE SEQUENCE</scope>
    <source>
        <strain evidence="1">Hyas-2018</strain>
    </source>
</reference>
<gene>
    <name evidence="1" type="ORF">HPB50_023919</name>
</gene>
<organism evidence="1 2">
    <name type="scientific">Hyalomma asiaticum</name>
    <name type="common">Tick</name>
    <dbReference type="NCBI Taxonomy" id="266040"/>
    <lineage>
        <taxon>Eukaryota</taxon>
        <taxon>Metazoa</taxon>
        <taxon>Ecdysozoa</taxon>
        <taxon>Arthropoda</taxon>
        <taxon>Chelicerata</taxon>
        <taxon>Arachnida</taxon>
        <taxon>Acari</taxon>
        <taxon>Parasitiformes</taxon>
        <taxon>Ixodida</taxon>
        <taxon>Ixodoidea</taxon>
        <taxon>Ixodidae</taxon>
        <taxon>Hyalomminae</taxon>
        <taxon>Hyalomma</taxon>
    </lineage>
</organism>
<comment type="caution">
    <text evidence="1">The sequence shown here is derived from an EMBL/GenBank/DDBJ whole genome shotgun (WGS) entry which is preliminary data.</text>
</comment>
<name>A0ACB7SC46_HYAAI</name>
<evidence type="ECO:0000313" key="2">
    <source>
        <dbReference type="Proteomes" id="UP000821845"/>
    </source>
</evidence>